<keyword evidence="3" id="KW-0547">Nucleotide-binding</keyword>
<dbReference type="GO" id="GO:0005829">
    <property type="term" value="C:cytosol"/>
    <property type="evidence" value="ECO:0007669"/>
    <property type="project" value="TreeGrafter"/>
</dbReference>
<dbReference type="InterPro" id="IPR004364">
    <property type="entry name" value="Aa-tRNA-synt_II"/>
</dbReference>
<dbReference type="KEGG" id="psym:J1N51_07830"/>
<dbReference type="FunFam" id="3.30.930.10:FF:000017">
    <property type="entry name" value="Elongation factor P--(R)-beta-lysine ligase"/>
    <property type="match status" value="1"/>
</dbReference>
<gene>
    <name evidence="7" type="primary">epmA</name>
    <name evidence="7" type="ORF">J1N51_07830</name>
</gene>
<dbReference type="PROSITE" id="PS50862">
    <property type="entry name" value="AA_TRNA_LIGASE_II"/>
    <property type="match status" value="1"/>
</dbReference>
<keyword evidence="8" id="KW-1185">Reference proteome</keyword>
<dbReference type="InterPro" id="IPR045864">
    <property type="entry name" value="aa-tRNA-synth_II/BPL/LPL"/>
</dbReference>
<dbReference type="GO" id="GO:0006430">
    <property type="term" value="P:lysyl-tRNA aminoacylation"/>
    <property type="evidence" value="ECO:0007669"/>
    <property type="project" value="InterPro"/>
</dbReference>
<name>A0A975D8X3_9GAMM</name>
<feature type="domain" description="Aminoacyl-transfer RNA synthetases class-II family profile" evidence="6">
    <location>
        <begin position="12"/>
        <end position="323"/>
    </location>
</feature>
<keyword evidence="2 7" id="KW-0436">Ligase</keyword>
<dbReference type="NCBIfam" id="NF006828">
    <property type="entry name" value="PRK09350.1"/>
    <property type="match status" value="1"/>
</dbReference>
<dbReference type="GO" id="GO:0004824">
    <property type="term" value="F:lysine-tRNA ligase activity"/>
    <property type="evidence" value="ECO:0007669"/>
    <property type="project" value="InterPro"/>
</dbReference>
<comment type="subunit">
    <text evidence="1">Homodimer.</text>
</comment>
<evidence type="ECO:0000256" key="2">
    <source>
        <dbReference type="ARBA" id="ARBA00022598"/>
    </source>
</evidence>
<dbReference type="GO" id="GO:0003746">
    <property type="term" value="F:translation elongation factor activity"/>
    <property type="evidence" value="ECO:0007669"/>
    <property type="project" value="UniProtKB-KW"/>
</dbReference>
<dbReference type="SUPFAM" id="SSF55681">
    <property type="entry name" value="Class II aaRS and biotin synthetases"/>
    <property type="match status" value="1"/>
</dbReference>
<organism evidence="7 8">
    <name type="scientific">Psychrosphaera ytuae</name>
    <dbReference type="NCBI Taxonomy" id="2820710"/>
    <lineage>
        <taxon>Bacteria</taxon>
        <taxon>Pseudomonadati</taxon>
        <taxon>Pseudomonadota</taxon>
        <taxon>Gammaproteobacteria</taxon>
        <taxon>Alteromonadales</taxon>
        <taxon>Pseudoalteromonadaceae</taxon>
        <taxon>Psychrosphaera</taxon>
    </lineage>
</organism>
<dbReference type="NCBIfam" id="TIGR00462">
    <property type="entry name" value="genX"/>
    <property type="match status" value="1"/>
</dbReference>
<dbReference type="InterPro" id="IPR004525">
    <property type="entry name" value="EpmA"/>
</dbReference>
<dbReference type="GO" id="GO:0005524">
    <property type="term" value="F:ATP binding"/>
    <property type="evidence" value="ECO:0007669"/>
    <property type="project" value="UniProtKB-KW"/>
</dbReference>
<dbReference type="Proteomes" id="UP000682739">
    <property type="component" value="Chromosome"/>
</dbReference>
<dbReference type="PANTHER" id="PTHR42918">
    <property type="entry name" value="LYSYL-TRNA SYNTHETASE"/>
    <property type="match status" value="1"/>
</dbReference>
<dbReference type="InterPro" id="IPR006195">
    <property type="entry name" value="aa-tRNA-synth_II"/>
</dbReference>
<keyword evidence="7" id="KW-0251">Elongation factor</keyword>
<evidence type="ECO:0000256" key="4">
    <source>
        <dbReference type="ARBA" id="ARBA00022840"/>
    </source>
</evidence>
<dbReference type="PANTHER" id="PTHR42918:SF6">
    <property type="entry name" value="ELONGATION FACTOR P--(R)-BETA-LYSINE LIGASE"/>
    <property type="match status" value="1"/>
</dbReference>
<dbReference type="Gene3D" id="3.30.930.10">
    <property type="entry name" value="Bira Bifunctional Protein, Domain 2"/>
    <property type="match status" value="1"/>
</dbReference>
<evidence type="ECO:0000313" key="8">
    <source>
        <dbReference type="Proteomes" id="UP000682739"/>
    </source>
</evidence>
<protein>
    <submittedName>
        <fullName evidence="7">Elongation factor P--(R)-beta-lysine ligase</fullName>
        <ecNumber evidence="7">6.3.1.-</ecNumber>
    </submittedName>
</protein>
<dbReference type="Pfam" id="PF00152">
    <property type="entry name" value="tRNA-synt_2"/>
    <property type="match status" value="1"/>
</dbReference>
<dbReference type="PRINTS" id="PR00982">
    <property type="entry name" value="TRNASYNTHLYS"/>
</dbReference>
<proteinExistence type="predicted"/>
<dbReference type="AlphaFoldDB" id="A0A975D8X3"/>
<dbReference type="GO" id="GO:0000049">
    <property type="term" value="F:tRNA binding"/>
    <property type="evidence" value="ECO:0007669"/>
    <property type="project" value="TreeGrafter"/>
</dbReference>
<comment type="catalytic activity">
    <reaction evidence="5">
        <text>D-beta-lysine + L-lysyl-[protein] + ATP = N(6)-((3R)-3,6-diaminohexanoyl)-L-lysyl-[protein] + AMP + diphosphate + H(+)</text>
        <dbReference type="Rhea" id="RHEA:83435"/>
        <dbReference type="Rhea" id="RHEA-COMP:9752"/>
        <dbReference type="Rhea" id="RHEA-COMP:20131"/>
        <dbReference type="ChEBI" id="CHEBI:15378"/>
        <dbReference type="ChEBI" id="CHEBI:29969"/>
        <dbReference type="ChEBI" id="CHEBI:30616"/>
        <dbReference type="ChEBI" id="CHEBI:33019"/>
        <dbReference type="ChEBI" id="CHEBI:84138"/>
        <dbReference type="ChEBI" id="CHEBI:156053"/>
        <dbReference type="ChEBI" id="CHEBI:456215"/>
    </reaction>
    <physiologicalReaction direction="left-to-right" evidence="5">
        <dbReference type="Rhea" id="RHEA:83436"/>
    </physiologicalReaction>
</comment>
<dbReference type="RefSeq" id="WP_208830088.1">
    <property type="nucleotide sequence ID" value="NZ_CP072110.1"/>
</dbReference>
<evidence type="ECO:0000256" key="3">
    <source>
        <dbReference type="ARBA" id="ARBA00022741"/>
    </source>
</evidence>
<reference evidence="7" key="1">
    <citation type="submission" date="2021-03" db="EMBL/GenBank/DDBJ databases">
        <title>Description of Psychrosphaera ytuae sp. nov. isolated from deep sea sediment of South China Sea.</title>
        <authorList>
            <person name="Zhang J."/>
            <person name="Xu X.-D."/>
        </authorList>
    </citation>
    <scope>NUCLEOTIDE SEQUENCE</scope>
    <source>
        <strain evidence="7">MTZ26</strain>
    </source>
</reference>
<sequence length="325" mass="37448">MSWQPSAPLENLKLRAQLLRSIREFFNERDVLEVETPLLSQGTVTDVHLEPFVTPFDYHVSGQPQNHYLQTSPEFAMKRLLAAGSGPIYQITKAFRNEAAGRFHNPEFSMLEWYRPGFDDQQLMDEVADLVVRVLGVPSVKRVSYQQAFIQFLNIDPFAISFSQLQAFTLERYQDQWVKDETDKDVLLQWLFSDIIEPQLGISEGAALPCFVFDFPSSQASLAKINQRNPNVAHRFELYFKGIELANGFYELQDATEQRRRFEKDNQMRQKLGREQRPIDELFIDALSHGLPDCSGVALGVDRLLMCQLNAQHINQVISFDQPRC</sequence>
<dbReference type="EC" id="6.3.1.-" evidence="7"/>
<evidence type="ECO:0000313" key="7">
    <source>
        <dbReference type="EMBL" id="QTH62691.1"/>
    </source>
</evidence>
<keyword evidence="7" id="KW-0648">Protein biosynthesis</keyword>
<evidence type="ECO:0000256" key="1">
    <source>
        <dbReference type="ARBA" id="ARBA00011738"/>
    </source>
</evidence>
<dbReference type="InterPro" id="IPR018149">
    <property type="entry name" value="Lys-tRNA-synth_II_C"/>
</dbReference>
<evidence type="ECO:0000256" key="5">
    <source>
        <dbReference type="ARBA" id="ARBA00052794"/>
    </source>
</evidence>
<accession>A0A975D8X3</accession>
<keyword evidence="4" id="KW-0067">ATP-binding</keyword>
<dbReference type="EMBL" id="CP072110">
    <property type="protein sequence ID" value="QTH62691.1"/>
    <property type="molecule type" value="Genomic_DNA"/>
</dbReference>
<evidence type="ECO:0000259" key="6">
    <source>
        <dbReference type="PROSITE" id="PS50862"/>
    </source>
</evidence>